<feature type="transmembrane region" description="Helical" evidence="6">
    <location>
        <begin position="6"/>
        <end position="29"/>
    </location>
</feature>
<dbReference type="Pfam" id="PF01810">
    <property type="entry name" value="LysE"/>
    <property type="match status" value="1"/>
</dbReference>
<dbReference type="AlphaFoldDB" id="A0A2V1K5Y3"/>
<keyword evidence="5 6" id="KW-0472">Membrane</keyword>
<dbReference type="PIRSF" id="PIRSF006324">
    <property type="entry name" value="LeuE"/>
    <property type="match status" value="1"/>
</dbReference>
<feature type="transmembrane region" description="Helical" evidence="6">
    <location>
        <begin position="73"/>
        <end position="91"/>
    </location>
</feature>
<protein>
    <submittedName>
        <fullName evidence="7">Lysine transporter LysE</fullName>
    </submittedName>
</protein>
<reference evidence="8" key="1">
    <citation type="submission" date="2018-05" db="EMBL/GenBank/DDBJ databases">
        <authorList>
            <person name="Li Y."/>
        </authorList>
    </citation>
    <scope>NUCLEOTIDE SEQUENCE [LARGE SCALE GENOMIC DNA]</scope>
    <source>
        <strain evidence="8">3d-2-2</strain>
    </source>
</reference>
<dbReference type="PANTHER" id="PTHR30086:SF20">
    <property type="entry name" value="ARGININE EXPORTER PROTEIN ARGO-RELATED"/>
    <property type="match status" value="1"/>
</dbReference>
<dbReference type="GO" id="GO:0015171">
    <property type="term" value="F:amino acid transmembrane transporter activity"/>
    <property type="evidence" value="ECO:0007669"/>
    <property type="project" value="TreeGrafter"/>
</dbReference>
<keyword evidence="2" id="KW-1003">Cell membrane</keyword>
<keyword evidence="8" id="KW-1185">Reference proteome</keyword>
<sequence length="215" mass="23467">MTGSIWGEFLGLALIHFLAVVAPGPDFAVTVRQSVRYGRRAGILTALGIGLGISVHVVYTLVGVSALLHTTPWLMDVVRLLGGGYLIYLGVQFLRSRPAGADAHDAESSQEALRQGALRAFWTGFLTNATNPKATLFFLAVFTTVVSTSTPLAIQALYGVWMCVVNALWFVLVSLMFTHPAVRARFLRSGWLFERAMGVLLIVFALRLLLVEWMG</sequence>
<dbReference type="GO" id="GO:0005886">
    <property type="term" value="C:plasma membrane"/>
    <property type="evidence" value="ECO:0007669"/>
    <property type="project" value="UniProtKB-SubCell"/>
</dbReference>
<evidence type="ECO:0000256" key="6">
    <source>
        <dbReference type="SAM" id="Phobius"/>
    </source>
</evidence>
<accession>A0A2V1K5Y3</accession>
<proteinExistence type="predicted"/>
<keyword evidence="4 6" id="KW-1133">Transmembrane helix</keyword>
<evidence type="ECO:0000313" key="8">
    <source>
        <dbReference type="Proteomes" id="UP000245212"/>
    </source>
</evidence>
<feature type="transmembrane region" description="Helical" evidence="6">
    <location>
        <begin position="134"/>
        <end position="152"/>
    </location>
</feature>
<evidence type="ECO:0000256" key="4">
    <source>
        <dbReference type="ARBA" id="ARBA00022989"/>
    </source>
</evidence>
<evidence type="ECO:0000256" key="3">
    <source>
        <dbReference type="ARBA" id="ARBA00022692"/>
    </source>
</evidence>
<dbReference type="PANTHER" id="PTHR30086">
    <property type="entry name" value="ARGININE EXPORTER PROTEIN ARGO"/>
    <property type="match status" value="1"/>
</dbReference>
<comment type="caution">
    <text evidence="7">The sequence shown here is derived from an EMBL/GenBank/DDBJ whole genome shotgun (WGS) entry which is preliminary data.</text>
</comment>
<name>A0A2V1K5Y3_9BURK</name>
<dbReference type="Proteomes" id="UP000245212">
    <property type="component" value="Unassembled WGS sequence"/>
</dbReference>
<evidence type="ECO:0000256" key="1">
    <source>
        <dbReference type="ARBA" id="ARBA00004651"/>
    </source>
</evidence>
<evidence type="ECO:0000256" key="2">
    <source>
        <dbReference type="ARBA" id="ARBA00022475"/>
    </source>
</evidence>
<feature type="transmembrane region" description="Helical" evidence="6">
    <location>
        <begin position="158"/>
        <end position="178"/>
    </location>
</feature>
<dbReference type="EMBL" id="QETA01000001">
    <property type="protein sequence ID" value="PWF24865.1"/>
    <property type="molecule type" value="Genomic_DNA"/>
</dbReference>
<feature type="transmembrane region" description="Helical" evidence="6">
    <location>
        <begin position="41"/>
        <end position="67"/>
    </location>
</feature>
<dbReference type="RefSeq" id="WP_109060269.1">
    <property type="nucleotide sequence ID" value="NZ_QETA01000001.1"/>
</dbReference>
<organism evidence="7 8">
    <name type="scientific">Corticimicrobacter populi</name>
    <dbReference type="NCBI Taxonomy" id="2175229"/>
    <lineage>
        <taxon>Bacteria</taxon>
        <taxon>Pseudomonadati</taxon>
        <taxon>Pseudomonadota</taxon>
        <taxon>Betaproteobacteria</taxon>
        <taxon>Burkholderiales</taxon>
        <taxon>Alcaligenaceae</taxon>
        <taxon>Corticimicrobacter</taxon>
    </lineage>
</organism>
<dbReference type="InterPro" id="IPR001123">
    <property type="entry name" value="LeuE-type"/>
</dbReference>
<evidence type="ECO:0000256" key="5">
    <source>
        <dbReference type="ARBA" id="ARBA00023136"/>
    </source>
</evidence>
<comment type="subcellular location">
    <subcellularLocation>
        <location evidence="1">Cell membrane</location>
        <topology evidence="1">Multi-pass membrane protein</topology>
    </subcellularLocation>
</comment>
<gene>
    <name evidence="7" type="ORF">DD235_01405</name>
</gene>
<feature type="transmembrane region" description="Helical" evidence="6">
    <location>
        <begin position="190"/>
        <end position="210"/>
    </location>
</feature>
<evidence type="ECO:0000313" key="7">
    <source>
        <dbReference type="EMBL" id="PWF24865.1"/>
    </source>
</evidence>
<keyword evidence="3 6" id="KW-0812">Transmembrane</keyword>